<proteinExistence type="predicted"/>
<feature type="region of interest" description="Disordered" evidence="1">
    <location>
        <begin position="1"/>
        <end position="53"/>
    </location>
</feature>
<reference evidence="2" key="1">
    <citation type="journal article" date="2023" name="Science">
        <title>Genome structures resolve the early diversification of teleost fishes.</title>
        <authorList>
            <person name="Parey E."/>
            <person name="Louis A."/>
            <person name="Montfort J."/>
            <person name="Bouchez O."/>
            <person name="Roques C."/>
            <person name="Iampietro C."/>
            <person name="Lluch J."/>
            <person name="Castinel A."/>
            <person name="Donnadieu C."/>
            <person name="Desvignes T."/>
            <person name="Floi Bucao C."/>
            <person name="Jouanno E."/>
            <person name="Wen M."/>
            <person name="Mejri S."/>
            <person name="Dirks R."/>
            <person name="Jansen H."/>
            <person name="Henkel C."/>
            <person name="Chen W.J."/>
            <person name="Zahm M."/>
            <person name="Cabau C."/>
            <person name="Klopp C."/>
            <person name="Thompson A.W."/>
            <person name="Robinson-Rechavi M."/>
            <person name="Braasch I."/>
            <person name="Lecointre G."/>
            <person name="Bobe J."/>
            <person name="Postlethwait J.H."/>
            <person name="Berthelot C."/>
            <person name="Roest Crollius H."/>
            <person name="Guiguen Y."/>
        </authorList>
    </citation>
    <scope>NUCLEOTIDE SEQUENCE</scope>
    <source>
        <strain evidence="2">WJC10195</strain>
    </source>
</reference>
<name>A0A9Q1EN50_SYNKA</name>
<evidence type="ECO:0000256" key="1">
    <source>
        <dbReference type="SAM" id="MobiDB-lite"/>
    </source>
</evidence>
<keyword evidence="3" id="KW-1185">Reference proteome</keyword>
<protein>
    <submittedName>
        <fullName evidence="2">Uncharacterized protein</fullName>
    </submittedName>
</protein>
<evidence type="ECO:0000313" key="3">
    <source>
        <dbReference type="Proteomes" id="UP001152622"/>
    </source>
</evidence>
<feature type="region of interest" description="Disordered" evidence="1">
    <location>
        <begin position="118"/>
        <end position="141"/>
    </location>
</feature>
<evidence type="ECO:0000313" key="2">
    <source>
        <dbReference type="EMBL" id="KAJ8341811.1"/>
    </source>
</evidence>
<accession>A0A9Q1EN50</accession>
<dbReference type="EMBL" id="JAINUF010000015">
    <property type="protein sequence ID" value="KAJ8341811.1"/>
    <property type="molecule type" value="Genomic_DNA"/>
</dbReference>
<feature type="compositionally biased region" description="Polar residues" evidence="1">
    <location>
        <begin position="27"/>
        <end position="40"/>
    </location>
</feature>
<organism evidence="2 3">
    <name type="scientific">Synaphobranchus kaupii</name>
    <name type="common">Kaup's arrowtooth eel</name>
    <dbReference type="NCBI Taxonomy" id="118154"/>
    <lineage>
        <taxon>Eukaryota</taxon>
        <taxon>Metazoa</taxon>
        <taxon>Chordata</taxon>
        <taxon>Craniata</taxon>
        <taxon>Vertebrata</taxon>
        <taxon>Euteleostomi</taxon>
        <taxon>Actinopterygii</taxon>
        <taxon>Neopterygii</taxon>
        <taxon>Teleostei</taxon>
        <taxon>Anguilliformes</taxon>
        <taxon>Synaphobranchidae</taxon>
        <taxon>Synaphobranchus</taxon>
    </lineage>
</organism>
<gene>
    <name evidence="2" type="ORF">SKAU_G00341020</name>
</gene>
<dbReference type="AlphaFoldDB" id="A0A9Q1EN50"/>
<comment type="caution">
    <text evidence="2">The sequence shown here is derived from an EMBL/GenBank/DDBJ whole genome shotgun (WGS) entry which is preliminary data.</text>
</comment>
<dbReference type="Proteomes" id="UP001152622">
    <property type="component" value="Chromosome 15"/>
</dbReference>
<feature type="compositionally biased region" description="Pro residues" evidence="1">
    <location>
        <begin position="131"/>
        <end position="141"/>
    </location>
</feature>
<sequence>MEVNDKWVAASCGAQPSSRHAKLLPSPASTQKKTHSSSVTKGDHPPRSAALGQRLRQARVADAALLKNAIFIDPLAPSDSRYAAAAENYQQLQGSAAPQPALNSVTAQLKKSKEKLLRLTPDPDALSRAAPVPPLRPLRVR</sequence>